<dbReference type="SUPFAM" id="SSF52467">
    <property type="entry name" value="DHS-like NAD/FAD-binding domain"/>
    <property type="match status" value="1"/>
</dbReference>
<dbReference type="Pfam" id="PF01012">
    <property type="entry name" value="ETF"/>
    <property type="match status" value="1"/>
</dbReference>
<reference evidence="5 6" key="1">
    <citation type="submission" date="2019-05" db="EMBL/GenBank/DDBJ databases">
        <authorList>
            <person name="Farhan Ul Haque M."/>
        </authorList>
    </citation>
    <scope>NUCLEOTIDE SEQUENCE [LARGE SCALE GENOMIC DNA]</scope>
    <source>
        <strain evidence="5">2</strain>
    </source>
</reference>
<evidence type="ECO:0000259" key="4">
    <source>
        <dbReference type="SMART" id="SM00893"/>
    </source>
</evidence>
<protein>
    <submittedName>
        <fullName evidence="5">Electron transfer flavoprotein alpha subunit</fullName>
    </submittedName>
</protein>
<dbReference type="InterPro" id="IPR001308">
    <property type="entry name" value="ETF_a/FixB"/>
</dbReference>
<evidence type="ECO:0000313" key="5">
    <source>
        <dbReference type="EMBL" id="VTZ51138.1"/>
    </source>
</evidence>
<dbReference type="RefSeq" id="WP_174513037.1">
    <property type="nucleotide sequence ID" value="NZ_CABFMQ020000089.1"/>
</dbReference>
<feature type="binding site" evidence="3">
    <location>
        <begin position="267"/>
        <end position="274"/>
    </location>
    <ligand>
        <name>FAD</name>
        <dbReference type="ChEBI" id="CHEBI:57692"/>
    </ligand>
</feature>
<dbReference type="PIRSF" id="PIRSF000089">
    <property type="entry name" value="Electra_flavoP_a"/>
    <property type="match status" value="1"/>
</dbReference>
<dbReference type="SMART" id="SM00893">
    <property type="entry name" value="ETF"/>
    <property type="match status" value="1"/>
</dbReference>
<dbReference type="Proteomes" id="UP000485880">
    <property type="component" value="Unassembled WGS sequence"/>
</dbReference>
<keyword evidence="2" id="KW-0249">Electron transport</keyword>
<feature type="binding site" evidence="3">
    <location>
        <position position="211"/>
    </location>
    <ligand>
        <name>FAD</name>
        <dbReference type="ChEBI" id="CHEBI:57692"/>
    </ligand>
</feature>
<dbReference type="Gene3D" id="3.40.50.1220">
    <property type="entry name" value="TPP-binding domain"/>
    <property type="match status" value="1"/>
</dbReference>
<dbReference type="InterPro" id="IPR029035">
    <property type="entry name" value="DHS-like_NAD/FAD-binding_dom"/>
</dbReference>
<dbReference type="PANTHER" id="PTHR43153">
    <property type="entry name" value="ELECTRON TRANSFER FLAVOPROTEIN ALPHA"/>
    <property type="match status" value="1"/>
</dbReference>
<proteinExistence type="inferred from homology"/>
<dbReference type="EMBL" id="CABFMQ020000089">
    <property type="protein sequence ID" value="VTZ51138.1"/>
    <property type="molecule type" value="Genomic_DNA"/>
</dbReference>
<feature type="binding site" evidence="3">
    <location>
        <position position="288"/>
    </location>
    <ligand>
        <name>FAD</name>
        <dbReference type="ChEBI" id="CHEBI:57692"/>
    </ligand>
</feature>
<keyword evidence="3" id="KW-0274">FAD</keyword>
<dbReference type="InterPro" id="IPR014731">
    <property type="entry name" value="ETF_asu_C"/>
</dbReference>
<evidence type="ECO:0000256" key="2">
    <source>
        <dbReference type="ARBA" id="ARBA00022982"/>
    </source>
</evidence>
<organism evidence="5 6">
    <name type="scientific">Methylocella tundrae</name>
    <dbReference type="NCBI Taxonomy" id="227605"/>
    <lineage>
        <taxon>Bacteria</taxon>
        <taxon>Pseudomonadati</taxon>
        <taxon>Pseudomonadota</taxon>
        <taxon>Alphaproteobacteria</taxon>
        <taxon>Hyphomicrobiales</taxon>
        <taxon>Beijerinckiaceae</taxon>
        <taxon>Methylocella</taxon>
    </lineage>
</organism>
<comment type="cofactor">
    <cofactor evidence="3">
        <name>FAD</name>
        <dbReference type="ChEBI" id="CHEBI:57692"/>
    </cofactor>
    <text evidence="3">Binds 1 FAD per dimer.</text>
</comment>
<dbReference type="InterPro" id="IPR014729">
    <property type="entry name" value="Rossmann-like_a/b/a_fold"/>
</dbReference>
<dbReference type="Gene3D" id="3.40.50.620">
    <property type="entry name" value="HUPs"/>
    <property type="match status" value="1"/>
</dbReference>
<feature type="domain" description="Electron transfer flavoprotein alpha/beta-subunit N-terminal" evidence="4">
    <location>
        <begin position="9"/>
        <end position="198"/>
    </location>
</feature>
<dbReference type="InterPro" id="IPR014730">
    <property type="entry name" value="ETF_a/b_N"/>
</dbReference>
<dbReference type="PANTHER" id="PTHR43153:SF1">
    <property type="entry name" value="ELECTRON TRANSFER FLAVOPROTEIN SUBUNIT ALPHA, MITOCHONDRIAL"/>
    <property type="match status" value="1"/>
</dbReference>
<dbReference type="SUPFAM" id="SSF52402">
    <property type="entry name" value="Adenine nucleotide alpha hydrolases-like"/>
    <property type="match status" value="1"/>
</dbReference>
<dbReference type="GO" id="GO:0050660">
    <property type="term" value="F:flavin adenine dinucleotide binding"/>
    <property type="evidence" value="ECO:0007669"/>
    <property type="project" value="InterPro"/>
</dbReference>
<evidence type="ECO:0000313" key="6">
    <source>
        <dbReference type="Proteomes" id="UP000485880"/>
    </source>
</evidence>
<dbReference type="GO" id="GO:0033539">
    <property type="term" value="P:fatty acid beta-oxidation using acyl-CoA dehydrogenase"/>
    <property type="evidence" value="ECO:0007669"/>
    <property type="project" value="TreeGrafter"/>
</dbReference>
<evidence type="ECO:0000256" key="3">
    <source>
        <dbReference type="PIRSR" id="PIRSR000089-1"/>
    </source>
</evidence>
<gene>
    <name evidence="5" type="ORF">MPC4_310013</name>
</gene>
<feature type="binding site" evidence="3">
    <location>
        <begin position="250"/>
        <end position="254"/>
    </location>
    <ligand>
        <name>FAD</name>
        <dbReference type="ChEBI" id="CHEBI:57692"/>
    </ligand>
</feature>
<sequence>MSSPILALAPVILEDAVDWLAPVAAAASIAQGGGAAVAAVLIGGDDETARAALMMGANAVWIVAHPDVVQPADVNQVSAVFADMLSRSELQGFRLALLPAGPIGEAIAATLAVRFDAAALGLCANITFTETGVAAHRAAYGGRAQMTLTTDAPCFGAMRRPKARDARAGEGPVHRLELTNALPTPLPIARRDSGLSTPNLEGAKVVVSGGRGMGGEEGFAELNELATCLGAALGGSLPTVDAGWAPVFRQVGQSGKFVTPDVYVAVGISGTPQHMAGIGSNTRIVAINKDADADIFRFAEVGIVADWKEILPGLIGRLREGPDSLTLAAAGRGAEKGQSGA</sequence>
<dbReference type="AlphaFoldDB" id="A0A8B6M8L4"/>
<evidence type="ECO:0000256" key="1">
    <source>
        <dbReference type="ARBA" id="ARBA00005817"/>
    </source>
</evidence>
<comment type="caution">
    <text evidence="5">The sequence shown here is derived from an EMBL/GenBank/DDBJ whole genome shotgun (WGS) entry which is preliminary data.</text>
</comment>
<keyword evidence="3" id="KW-0285">Flavoprotein</keyword>
<keyword evidence="6" id="KW-1185">Reference proteome</keyword>
<name>A0A8B6M8L4_METTU</name>
<comment type="similarity">
    <text evidence="1">Belongs to the ETF alpha-subunit/FixB family.</text>
</comment>
<dbReference type="GO" id="GO:0009055">
    <property type="term" value="F:electron transfer activity"/>
    <property type="evidence" value="ECO:0007669"/>
    <property type="project" value="InterPro"/>
</dbReference>
<keyword evidence="2" id="KW-0813">Transport</keyword>
<dbReference type="Pfam" id="PF00766">
    <property type="entry name" value="ETF_alpha"/>
    <property type="match status" value="1"/>
</dbReference>
<accession>A0A8B6M8L4</accession>